<organism evidence="2 3">
    <name type="scientific">Pedobacter albus</name>
    <dbReference type="NCBI Taxonomy" id="3113905"/>
    <lineage>
        <taxon>Bacteria</taxon>
        <taxon>Pseudomonadati</taxon>
        <taxon>Bacteroidota</taxon>
        <taxon>Sphingobacteriia</taxon>
        <taxon>Sphingobacteriales</taxon>
        <taxon>Sphingobacteriaceae</taxon>
        <taxon>Pedobacter</taxon>
    </lineage>
</organism>
<evidence type="ECO:0000313" key="2">
    <source>
        <dbReference type="EMBL" id="MEE1944880.1"/>
    </source>
</evidence>
<dbReference type="PROSITE" id="PS51257">
    <property type="entry name" value="PROKAR_LIPOPROTEIN"/>
    <property type="match status" value="1"/>
</dbReference>
<protein>
    <recommendedName>
        <fullName evidence="4">Lipoprotein</fullName>
    </recommendedName>
</protein>
<dbReference type="EMBL" id="JAZDQT010000001">
    <property type="protein sequence ID" value="MEE1944880.1"/>
    <property type="molecule type" value="Genomic_DNA"/>
</dbReference>
<accession>A0ABU7I5Z2</accession>
<name>A0ABU7I5Z2_9SPHI</name>
<sequence length="175" mass="19513">MKRNHYFFVLLLLAGLFASCKKSDIAFESDFARSYKTYTAFKSSTNDSYRYQVNTASWTGHSTETIITVKNGKVVKRAYVAKNISGGPTPQIVVVEQWIEEEGSLNTHANGAATLTLDQIYEKARTVWLLKRKGAKTSLETKNNGMISSCGYVEDNCADDCFNGISIAFIERLPN</sequence>
<feature type="signal peptide" evidence="1">
    <location>
        <begin position="1"/>
        <end position="18"/>
    </location>
</feature>
<dbReference type="RefSeq" id="WP_330107239.1">
    <property type="nucleotide sequence ID" value="NZ_JAZDQT010000001.1"/>
</dbReference>
<dbReference type="Proteomes" id="UP001336835">
    <property type="component" value="Unassembled WGS sequence"/>
</dbReference>
<keyword evidence="3" id="KW-1185">Reference proteome</keyword>
<comment type="caution">
    <text evidence="2">The sequence shown here is derived from an EMBL/GenBank/DDBJ whole genome shotgun (WGS) entry which is preliminary data.</text>
</comment>
<keyword evidence="1" id="KW-0732">Signal</keyword>
<gene>
    <name evidence="2" type="ORF">VRU48_07175</name>
</gene>
<evidence type="ECO:0000313" key="3">
    <source>
        <dbReference type="Proteomes" id="UP001336835"/>
    </source>
</evidence>
<proteinExistence type="predicted"/>
<reference evidence="2 3" key="1">
    <citation type="submission" date="2024-01" db="EMBL/GenBank/DDBJ databases">
        <title>Pedobacter sp. nov., isolated from fresh soil.</title>
        <authorList>
            <person name="Le N.T.T."/>
        </authorList>
    </citation>
    <scope>NUCLEOTIDE SEQUENCE [LARGE SCALE GENOMIC DNA]</scope>
    <source>
        <strain evidence="2 3">KR3-3</strain>
    </source>
</reference>
<evidence type="ECO:0000256" key="1">
    <source>
        <dbReference type="SAM" id="SignalP"/>
    </source>
</evidence>
<evidence type="ECO:0008006" key="4">
    <source>
        <dbReference type="Google" id="ProtNLM"/>
    </source>
</evidence>
<feature type="chain" id="PRO_5046984724" description="Lipoprotein" evidence="1">
    <location>
        <begin position="19"/>
        <end position="175"/>
    </location>
</feature>